<dbReference type="PANTHER" id="PTHR37947:SF1">
    <property type="entry name" value="BLL2462 PROTEIN"/>
    <property type="match status" value="1"/>
</dbReference>
<feature type="region of interest" description="Disordered" evidence="1">
    <location>
        <begin position="205"/>
        <end position="224"/>
    </location>
</feature>
<evidence type="ECO:0008006" key="5">
    <source>
        <dbReference type="Google" id="ProtNLM"/>
    </source>
</evidence>
<dbReference type="OrthoDB" id="252901at2"/>
<dbReference type="RefSeq" id="WP_145097340.1">
    <property type="nucleotide sequence ID" value="NZ_CP036274.1"/>
</dbReference>
<protein>
    <recommendedName>
        <fullName evidence="5">VWFA domain-containing protein</fullName>
    </recommendedName>
</protein>
<dbReference type="InterPro" id="IPR029062">
    <property type="entry name" value="Class_I_gatase-like"/>
</dbReference>
<reference evidence="3 4" key="1">
    <citation type="submission" date="2019-02" db="EMBL/GenBank/DDBJ databases">
        <title>Deep-cultivation of Planctomycetes and their phenomic and genomic characterization uncovers novel biology.</title>
        <authorList>
            <person name="Wiegand S."/>
            <person name="Jogler M."/>
            <person name="Boedeker C."/>
            <person name="Pinto D."/>
            <person name="Vollmers J."/>
            <person name="Rivas-Marin E."/>
            <person name="Kohn T."/>
            <person name="Peeters S.H."/>
            <person name="Heuer A."/>
            <person name="Rast P."/>
            <person name="Oberbeckmann S."/>
            <person name="Bunk B."/>
            <person name="Jeske O."/>
            <person name="Meyerdierks A."/>
            <person name="Storesund J.E."/>
            <person name="Kallscheuer N."/>
            <person name="Luecker S."/>
            <person name="Lage O.M."/>
            <person name="Pohl T."/>
            <person name="Merkel B.J."/>
            <person name="Hornburger P."/>
            <person name="Mueller R.-W."/>
            <person name="Bruemmer F."/>
            <person name="Labrenz M."/>
            <person name="Spormann A.M."/>
            <person name="Op den Camp H."/>
            <person name="Overmann J."/>
            <person name="Amann R."/>
            <person name="Jetten M.S.M."/>
            <person name="Mascher T."/>
            <person name="Medema M.H."/>
            <person name="Devos D.P."/>
            <person name="Kaster A.-K."/>
            <person name="Ovreas L."/>
            <person name="Rohde M."/>
            <person name="Galperin M.Y."/>
            <person name="Jogler C."/>
        </authorList>
    </citation>
    <scope>NUCLEOTIDE SEQUENCE [LARGE SCALE GENOMIC DNA]</scope>
    <source>
        <strain evidence="3 4">ETA_A8</strain>
    </source>
</reference>
<dbReference type="PANTHER" id="PTHR37947">
    <property type="entry name" value="BLL2462 PROTEIN"/>
    <property type="match status" value="1"/>
</dbReference>
<evidence type="ECO:0000313" key="4">
    <source>
        <dbReference type="Proteomes" id="UP000315017"/>
    </source>
</evidence>
<dbReference type="SUPFAM" id="SSF52317">
    <property type="entry name" value="Class I glutamine amidotransferase-like"/>
    <property type="match status" value="1"/>
</dbReference>
<name>A0A517YL94_9BACT</name>
<dbReference type="Gene3D" id="3.40.50.410">
    <property type="entry name" value="von Willebrand factor, type A domain"/>
    <property type="match status" value="1"/>
</dbReference>
<feature type="transmembrane region" description="Helical" evidence="2">
    <location>
        <begin position="82"/>
        <end position="105"/>
    </location>
</feature>
<accession>A0A517YL94</accession>
<keyword evidence="2" id="KW-0812">Transmembrane</keyword>
<dbReference type="EMBL" id="CP036274">
    <property type="protein sequence ID" value="QDU30970.1"/>
    <property type="molecule type" value="Genomic_DNA"/>
</dbReference>
<evidence type="ECO:0000313" key="3">
    <source>
        <dbReference type="EMBL" id="QDU30970.1"/>
    </source>
</evidence>
<dbReference type="Gene3D" id="3.40.50.880">
    <property type="match status" value="1"/>
</dbReference>
<organism evidence="3 4">
    <name type="scientific">Anatilimnocola aggregata</name>
    <dbReference type="NCBI Taxonomy" id="2528021"/>
    <lineage>
        <taxon>Bacteria</taxon>
        <taxon>Pseudomonadati</taxon>
        <taxon>Planctomycetota</taxon>
        <taxon>Planctomycetia</taxon>
        <taxon>Pirellulales</taxon>
        <taxon>Pirellulaceae</taxon>
        <taxon>Anatilimnocola</taxon>
    </lineage>
</organism>
<feature type="transmembrane region" description="Helical" evidence="2">
    <location>
        <begin position="49"/>
        <end position="70"/>
    </location>
</feature>
<sequence length="859" mass="95628">MNPFLLAADSPPAAESWWQSLLKLLGHDFKDVAPGEKIEFQWTNMPTSAGVFLLIAVICALVYAVFFLYRRELDTCPRWVKTILAVLRTGVVLLLTIIFLGPSLVVVKQRTIKPALVVARDASQSMITADRYADEDSAKTTAAGVGLTVEELRAQRLTRAQIVDRLLDPQSESQLLAELAKRGRVQTMDFADRVEKLDIRGSTATVAEKSKKPDEKPATGATGKESEIAAVPALPPLKAEGRGTDLWTVIREAAASDNPAAAVIFSDGQHTAKDDPHVAAAEAKERGMPLFIVGVGDPSKPRNLRVTNVYVRPQVWQDEPFEIDAMIVAQGLDASEVRVELIEQRVSDSDQAVGDGTVVQSLQLPVPDGGGRLRAQFSHTAKEAGRATYKVKVEPLDDELDEADNQQSSSVVKILSRERVRVLLIAGAPTWEFRLVQKLLARDKTIVVSCWLQTLDEERAQEGTRPISRLPVTREDLFWYDVIMMFDPNPQEFDQPWIELLKQFVGEHSGGLLFMAGPKYSGRFLTSARTSEFQKVLPVSFGDVGAMEVASLLTTNQRAWPLKVVQANADHPTMRFYPDRQETLQRWETLPGIFWSFPSQGPKPTAQVLLEHSDPTLRSVEGSRPLIVAGRYGSGHTLYLGMNGTWRWRRAGRQAEFFDKFWIQSVRYLVEGRSLEGRRRGYVQTDRDRYEVGEKIQITARLQDSTYNPLDLPRIDATLQIGSDTPETVPLLPIANQKGAYQATLTARKTGINTVRINLPSGEAEGSLIETPFTIELPSVETSQVWLDKPLLKDLAELSGGKYFDVSQLKELAAAIPDKSETIEVRDKPDPLWDVRGMLIGLVALLGVEWFVRKQYKLM</sequence>
<gene>
    <name evidence="3" type="ORF">ETAA8_61230</name>
</gene>
<dbReference type="AlphaFoldDB" id="A0A517YL94"/>
<keyword evidence="4" id="KW-1185">Reference proteome</keyword>
<dbReference type="SUPFAM" id="SSF53300">
    <property type="entry name" value="vWA-like"/>
    <property type="match status" value="1"/>
</dbReference>
<dbReference type="KEGG" id="aagg:ETAA8_61230"/>
<keyword evidence="2" id="KW-0472">Membrane</keyword>
<dbReference type="Proteomes" id="UP000315017">
    <property type="component" value="Chromosome"/>
</dbReference>
<proteinExistence type="predicted"/>
<evidence type="ECO:0000256" key="2">
    <source>
        <dbReference type="SAM" id="Phobius"/>
    </source>
</evidence>
<keyword evidence="2" id="KW-1133">Transmembrane helix</keyword>
<evidence type="ECO:0000256" key="1">
    <source>
        <dbReference type="SAM" id="MobiDB-lite"/>
    </source>
</evidence>
<dbReference type="InterPro" id="IPR036465">
    <property type="entry name" value="vWFA_dom_sf"/>
</dbReference>
<feature type="compositionally biased region" description="Basic and acidic residues" evidence="1">
    <location>
        <begin position="208"/>
        <end position="217"/>
    </location>
</feature>